<dbReference type="PRINTS" id="PR00335">
    <property type="entry name" value="KUPTAKETRKA"/>
</dbReference>
<dbReference type="Gene3D" id="3.40.50.720">
    <property type="entry name" value="NAD(P)-binding Rossmann-like Domain"/>
    <property type="match status" value="1"/>
</dbReference>
<evidence type="ECO:0000259" key="8">
    <source>
        <dbReference type="PROSITE" id="PS51202"/>
    </source>
</evidence>
<feature type="domain" description="RCK C-terminal" evidence="8">
    <location>
        <begin position="149"/>
        <end position="231"/>
    </location>
</feature>
<dbReference type="AlphaFoldDB" id="A0A840III8"/>
<evidence type="ECO:0000313" key="9">
    <source>
        <dbReference type="EMBL" id="MBB4664031.1"/>
    </source>
</evidence>
<feature type="domain" description="RCK N-terminal" evidence="7">
    <location>
        <begin position="12"/>
        <end position="129"/>
    </location>
</feature>
<dbReference type="InterPro" id="IPR006036">
    <property type="entry name" value="K_uptake_TrkA"/>
</dbReference>
<evidence type="ECO:0000259" key="7">
    <source>
        <dbReference type="PROSITE" id="PS51201"/>
    </source>
</evidence>
<evidence type="ECO:0000256" key="3">
    <source>
        <dbReference type="ARBA" id="ARBA00022538"/>
    </source>
</evidence>
<evidence type="ECO:0000256" key="5">
    <source>
        <dbReference type="ARBA" id="ARBA00023027"/>
    </source>
</evidence>
<dbReference type="InterPro" id="IPR003148">
    <property type="entry name" value="RCK_N"/>
</dbReference>
<dbReference type="Pfam" id="PF02254">
    <property type="entry name" value="TrkA_N"/>
    <property type="match status" value="1"/>
</dbReference>
<dbReference type="GO" id="GO:0015079">
    <property type="term" value="F:potassium ion transmembrane transporter activity"/>
    <property type="evidence" value="ECO:0007669"/>
    <property type="project" value="InterPro"/>
</dbReference>
<gene>
    <name evidence="9" type="ORF">BDZ31_003632</name>
</gene>
<dbReference type="InterPro" id="IPR036721">
    <property type="entry name" value="RCK_C_sf"/>
</dbReference>
<dbReference type="PROSITE" id="PS51202">
    <property type="entry name" value="RCK_C"/>
    <property type="match status" value="1"/>
</dbReference>
<dbReference type="GO" id="GO:0005886">
    <property type="term" value="C:plasma membrane"/>
    <property type="evidence" value="ECO:0007669"/>
    <property type="project" value="InterPro"/>
</dbReference>
<dbReference type="Gene3D" id="3.30.70.1450">
    <property type="entry name" value="Regulator of K+ conductance, C-terminal domain"/>
    <property type="match status" value="1"/>
</dbReference>
<keyword evidence="3" id="KW-0633">Potassium transport</keyword>
<dbReference type="PANTHER" id="PTHR43833:SF5">
    <property type="entry name" value="TRK SYSTEM POTASSIUM UPTAKE PROTEIN TRKA"/>
    <property type="match status" value="1"/>
</dbReference>
<keyword evidence="4" id="KW-0630">Potassium</keyword>
<proteinExistence type="predicted"/>
<reference evidence="9 10" key="1">
    <citation type="submission" date="2020-08" db="EMBL/GenBank/DDBJ databases">
        <title>Genomic Encyclopedia of Archaeal and Bacterial Type Strains, Phase II (KMG-II): from individual species to whole genera.</title>
        <authorList>
            <person name="Goeker M."/>
        </authorList>
    </citation>
    <scope>NUCLEOTIDE SEQUENCE [LARGE SCALE GENOMIC DNA]</scope>
    <source>
        <strain evidence="9 10">DSM 23288</strain>
    </source>
</reference>
<dbReference type="EMBL" id="JACHNU010000005">
    <property type="protein sequence ID" value="MBB4664031.1"/>
    <property type="molecule type" value="Genomic_DNA"/>
</dbReference>
<evidence type="ECO:0000313" key="10">
    <source>
        <dbReference type="Proteomes" id="UP000585272"/>
    </source>
</evidence>
<protein>
    <recommendedName>
        <fullName evidence="1">Trk system potassium uptake protein TrkA</fullName>
    </recommendedName>
</protein>
<keyword evidence="2" id="KW-0813">Transport</keyword>
<comment type="caution">
    <text evidence="9">The sequence shown here is derived from an EMBL/GenBank/DDBJ whole genome shotgun (WGS) entry which is preliminary data.</text>
</comment>
<name>A0A840III8_9ACTN</name>
<dbReference type="InterPro" id="IPR036291">
    <property type="entry name" value="NAD(P)-bd_dom_sf"/>
</dbReference>
<accession>A0A840III8</accession>
<dbReference type="SUPFAM" id="SSF51735">
    <property type="entry name" value="NAD(P)-binding Rossmann-fold domains"/>
    <property type="match status" value="1"/>
</dbReference>
<dbReference type="PROSITE" id="PS51201">
    <property type="entry name" value="RCK_N"/>
    <property type="match status" value="1"/>
</dbReference>
<evidence type="ECO:0000256" key="1">
    <source>
        <dbReference type="ARBA" id="ARBA00017378"/>
    </source>
</evidence>
<evidence type="ECO:0000256" key="2">
    <source>
        <dbReference type="ARBA" id="ARBA00022448"/>
    </source>
</evidence>
<dbReference type="PANTHER" id="PTHR43833">
    <property type="entry name" value="POTASSIUM CHANNEL PROTEIN 2-RELATED-RELATED"/>
    <property type="match status" value="1"/>
</dbReference>
<organism evidence="9 10">
    <name type="scientific">Conexibacter arvalis</name>
    <dbReference type="NCBI Taxonomy" id="912552"/>
    <lineage>
        <taxon>Bacteria</taxon>
        <taxon>Bacillati</taxon>
        <taxon>Actinomycetota</taxon>
        <taxon>Thermoleophilia</taxon>
        <taxon>Solirubrobacterales</taxon>
        <taxon>Conexibacteraceae</taxon>
        <taxon>Conexibacter</taxon>
    </lineage>
</organism>
<sequence length="235" mass="25838">MPRWPEHGRDEPMYVIIAGAGKVGWNLARELLAKQHEVTLIEDDRRRYLVVEQELEHAVQYGDATELWVLERAGIQRADLVIAVTGDDEDNMLICQVAKEKYLTQRIVARVNNPRNLQHFRLLGIQPAVSATDLILRLIEHEVPQYGLVQLLALEGERLEIIELEVSEGAPAAGRKVGDVSLPDGALIISVLRDGGGFVPKSDTVIEAGDEVLLILDPGLESAITPQFTTSAAAA</sequence>
<keyword evidence="6" id="KW-0406">Ion transport</keyword>
<dbReference type="SUPFAM" id="SSF116726">
    <property type="entry name" value="TrkA C-terminal domain-like"/>
    <property type="match status" value="1"/>
</dbReference>
<dbReference type="InterPro" id="IPR050721">
    <property type="entry name" value="Trk_Ktr_HKT_K-transport"/>
</dbReference>
<keyword evidence="10" id="KW-1185">Reference proteome</keyword>
<dbReference type="RefSeq" id="WP_183343744.1">
    <property type="nucleotide sequence ID" value="NZ_JACHNU010000005.1"/>
</dbReference>
<dbReference type="Proteomes" id="UP000585272">
    <property type="component" value="Unassembled WGS sequence"/>
</dbReference>
<dbReference type="Pfam" id="PF02080">
    <property type="entry name" value="TrkA_C"/>
    <property type="match status" value="1"/>
</dbReference>
<dbReference type="InterPro" id="IPR006037">
    <property type="entry name" value="RCK_C"/>
</dbReference>
<keyword evidence="5" id="KW-0520">NAD</keyword>
<evidence type="ECO:0000256" key="4">
    <source>
        <dbReference type="ARBA" id="ARBA00022958"/>
    </source>
</evidence>
<evidence type="ECO:0000256" key="6">
    <source>
        <dbReference type="ARBA" id="ARBA00023065"/>
    </source>
</evidence>